<feature type="binding site" evidence="8">
    <location>
        <position position="22"/>
    </location>
    <ligand>
        <name>GTP</name>
        <dbReference type="ChEBI" id="CHEBI:37565"/>
    </ligand>
</feature>
<comment type="caution">
    <text evidence="10">The sequence shown here is derived from an EMBL/GenBank/DDBJ whole genome shotgun (WGS) entry which is preliminary data.</text>
</comment>
<keyword evidence="3 8" id="KW-0479">Metal-binding</keyword>
<dbReference type="EC" id="2.7.7.77" evidence="8"/>
<dbReference type="CDD" id="cd02503">
    <property type="entry name" value="MobA"/>
    <property type="match status" value="1"/>
</dbReference>
<dbReference type="SUPFAM" id="SSF53448">
    <property type="entry name" value="Nucleotide-diphospho-sugar transferases"/>
    <property type="match status" value="1"/>
</dbReference>
<reference evidence="10 11" key="1">
    <citation type="submission" date="2020-03" db="EMBL/GenBank/DDBJ databases">
        <title>Bacterial isolates of synthetic phycosphere.</title>
        <authorList>
            <person name="Fu H."/>
            <person name="Moran M.A."/>
        </authorList>
    </citation>
    <scope>NUCLEOTIDE SEQUENCE [LARGE SCALE GENOMIC DNA]</scope>
    <source>
        <strain evidence="10 11">HF1</strain>
    </source>
</reference>
<evidence type="ECO:0000256" key="2">
    <source>
        <dbReference type="ARBA" id="ARBA00022679"/>
    </source>
</evidence>
<feature type="binding site" evidence="8">
    <location>
        <position position="67"/>
    </location>
    <ligand>
        <name>GTP</name>
        <dbReference type="ChEBI" id="CHEBI:37565"/>
    </ligand>
</feature>
<keyword evidence="7 8" id="KW-0501">Molybdenum cofactor biosynthesis</keyword>
<evidence type="ECO:0000256" key="4">
    <source>
        <dbReference type="ARBA" id="ARBA00022741"/>
    </source>
</evidence>
<evidence type="ECO:0000256" key="3">
    <source>
        <dbReference type="ARBA" id="ARBA00022723"/>
    </source>
</evidence>
<keyword evidence="6 8" id="KW-0342">GTP-binding</keyword>
<comment type="cofactor">
    <cofactor evidence="8">
        <name>Mg(2+)</name>
        <dbReference type="ChEBI" id="CHEBI:18420"/>
    </cofactor>
</comment>
<feature type="domain" description="MobA-like NTP transferase" evidence="9">
    <location>
        <begin position="6"/>
        <end position="153"/>
    </location>
</feature>
<dbReference type="InterPro" id="IPR013482">
    <property type="entry name" value="Molybde_CF_guanTrfase"/>
</dbReference>
<feature type="binding site" evidence="8">
    <location>
        <position position="96"/>
    </location>
    <ligand>
        <name>GTP</name>
        <dbReference type="ChEBI" id="CHEBI:37565"/>
    </ligand>
</feature>
<accession>A0ABX0VY32</accession>
<name>A0ABX0VY32_9RHOB</name>
<keyword evidence="4 8" id="KW-0547">Nucleotide-binding</keyword>
<comment type="function">
    <text evidence="8">Transfers a GMP moiety from GTP to Mo-molybdopterin (Mo-MPT) cofactor (Moco or molybdenum cofactor) to form Mo-molybdopterin guanine dinucleotide (Mo-MGD) cofactor.</text>
</comment>
<evidence type="ECO:0000256" key="5">
    <source>
        <dbReference type="ARBA" id="ARBA00022842"/>
    </source>
</evidence>
<evidence type="ECO:0000256" key="8">
    <source>
        <dbReference type="HAMAP-Rule" id="MF_00316"/>
    </source>
</evidence>
<keyword evidence="11" id="KW-1185">Reference proteome</keyword>
<keyword evidence="5 8" id="KW-0460">Magnesium</keyword>
<keyword evidence="1 8" id="KW-0963">Cytoplasm</keyword>
<protein>
    <recommendedName>
        <fullName evidence="8">Molybdenum cofactor guanylyltransferase</fullName>
        <shortName evidence="8">MoCo guanylyltransferase</shortName>
        <ecNumber evidence="8">2.7.7.77</ecNumber>
    </recommendedName>
    <alternativeName>
        <fullName evidence="8">GTP:molybdopterin guanylyltransferase</fullName>
    </alternativeName>
    <alternativeName>
        <fullName evidence="8">Mo-MPT guanylyltransferase</fullName>
    </alternativeName>
    <alternativeName>
        <fullName evidence="8">Molybdopterin guanylyltransferase</fullName>
    </alternativeName>
    <alternativeName>
        <fullName evidence="8">Molybdopterin-guanine dinucleotide synthase</fullName>
        <shortName evidence="8">MGD synthase</shortName>
    </alternativeName>
</protein>
<dbReference type="Gene3D" id="3.90.550.10">
    <property type="entry name" value="Spore Coat Polysaccharide Biosynthesis Protein SpsA, Chain A"/>
    <property type="match status" value="1"/>
</dbReference>
<feature type="binding site" evidence="8">
    <location>
        <position position="50"/>
    </location>
    <ligand>
        <name>GTP</name>
        <dbReference type="ChEBI" id="CHEBI:37565"/>
    </ligand>
</feature>
<dbReference type="PANTHER" id="PTHR19136">
    <property type="entry name" value="MOLYBDENUM COFACTOR GUANYLYLTRANSFERASE"/>
    <property type="match status" value="1"/>
</dbReference>
<gene>
    <name evidence="8 10" type="primary">mobA</name>
    <name evidence="10" type="ORF">HCZ30_06930</name>
</gene>
<keyword evidence="2 8" id="KW-0808">Transferase</keyword>
<evidence type="ECO:0000313" key="11">
    <source>
        <dbReference type="Proteomes" id="UP000709466"/>
    </source>
</evidence>
<feature type="binding site" evidence="8">
    <location>
        <begin position="9"/>
        <end position="11"/>
    </location>
    <ligand>
        <name>GTP</name>
        <dbReference type="ChEBI" id="CHEBI:37565"/>
    </ligand>
</feature>
<evidence type="ECO:0000256" key="7">
    <source>
        <dbReference type="ARBA" id="ARBA00023150"/>
    </source>
</evidence>
<feature type="binding site" evidence="8">
    <location>
        <position position="96"/>
    </location>
    <ligand>
        <name>Mg(2+)</name>
        <dbReference type="ChEBI" id="CHEBI:18420"/>
    </ligand>
</feature>
<organism evidence="10 11">
    <name type="scientific">Marivivens donghaensis</name>
    <dbReference type="NCBI Taxonomy" id="1699413"/>
    <lineage>
        <taxon>Bacteria</taxon>
        <taxon>Pseudomonadati</taxon>
        <taxon>Pseudomonadota</taxon>
        <taxon>Alphaproteobacteria</taxon>
        <taxon>Rhodobacterales</taxon>
        <taxon>Paracoccaceae</taxon>
        <taxon>Marivivens group</taxon>
        <taxon>Marivivens</taxon>
    </lineage>
</organism>
<dbReference type="PANTHER" id="PTHR19136:SF81">
    <property type="entry name" value="MOLYBDENUM COFACTOR GUANYLYLTRANSFERASE"/>
    <property type="match status" value="1"/>
</dbReference>
<evidence type="ECO:0000256" key="1">
    <source>
        <dbReference type="ARBA" id="ARBA00022490"/>
    </source>
</evidence>
<dbReference type="Proteomes" id="UP000709466">
    <property type="component" value="Unassembled WGS sequence"/>
</dbReference>
<comment type="subunit">
    <text evidence="8">Monomer.</text>
</comment>
<proteinExistence type="inferred from homology"/>
<comment type="subcellular location">
    <subcellularLocation>
        <location evidence="8">Cytoplasm</location>
    </subcellularLocation>
</comment>
<evidence type="ECO:0000256" key="6">
    <source>
        <dbReference type="ARBA" id="ARBA00023134"/>
    </source>
</evidence>
<dbReference type="Pfam" id="PF12804">
    <property type="entry name" value="NTP_transf_3"/>
    <property type="match status" value="1"/>
</dbReference>
<keyword evidence="10" id="KW-0548">Nucleotidyltransferase</keyword>
<dbReference type="NCBIfam" id="TIGR02665">
    <property type="entry name" value="molyb_mobA"/>
    <property type="match status" value="1"/>
</dbReference>
<dbReference type="HAMAP" id="MF_00316">
    <property type="entry name" value="MobA"/>
    <property type="match status" value="1"/>
</dbReference>
<dbReference type="RefSeq" id="WP_167637559.1">
    <property type="nucleotide sequence ID" value="NZ_JAATOP010000004.1"/>
</dbReference>
<dbReference type="InterPro" id="IPR025877">
    <property type="entry name" value="MobA-like_NTP_Trfase"/>
</dbReference>
<dbReference type="EMBL" id="JAATOP010000004">
    <property type="protein sequence ID" value="NIY72166.1"/>
    <property type="molecule type" value="Genomic_DNA"/>
</dbReference>
<dbReference type="GO" id="GO:0061603">
    <property type="term" value="F:molybdenum cofactor guanylyltransferase activity"/>
    <property type="evidence" value="ECO:0007669"/>
    <property type="project" value="UniProtKB-EC"/>
</dbReference>
<evidence type="ECO:0000313" key="10">
    <source>
        <dbReference type="EMBL" id="NIY72166.1"/>
    </source>
</evidence>
<evidence type="ECO:0000259" key="9">
    <source>
        <dbReference type="Pfam" id="PF12804"/>
    </source>
</evidence>
<comment type="catalytic activity">
    <reaction evidence="8">
        <text>Mo-molybdopterin + GTP + H(+) = Mo-molybdopterin guanine dinucleotide + diphosphate</text>
        <dbReference type="Rhea" id="RHEA:34243"/>
        <dbReference type="ChEBI" id="CHEBI:15378"/>
        <dbReference type="ChEBI" id="CHEBI:33019"/>
        <dbReference type="ChEBI" id="CHEBI:37565"/>
        <dbReference type="ChEBI" id="CHEBI:71302"/>
        <dbReference type="ChEBI" id="CHEBI:71310"/>
        <dbReference type="EC" id="2.7.7.77"/>
    </reaction>
</comment>
<sequence length="180" mass="19365">MHKPPAVILAGGKATRMGGGDKPLMHWRGRPLIEHVLEGFAGQVGDIAINAGGDPARYARYGALITDSLPDCGPLSGVLTALEWAEGNEVLVVAGDTVCLPPDLVERLNAPSYAASLVDGEWRAHPTVGLWPTSLAPHLRAYLESGERRVMGWAKQVGAQEVRFDGEVFRNFNTQDDLKT</sequence>
<dbReference type="InterPro" id="IPR029044">
    <property type="entry name" value="Nucleotide-diphossugar_trans"/>
</dbReference>
<comment type="domain">
    <text evidence="8">The N-terminal domain determines nucleotide recognition and specific binding, while the C-terminal domain determines the specific binding to the target protein.</text>
</comment>
<comment type="similarity">
    <text evidence="8">Belongs to the MobA family.</text>
</comment>